<keyword evidence="2" id="KW-0479">Metal-binding</keyword>
<dbReference type="Proteomes" id="UP001208935">
    <property type="component" value="Unassembled WGS sequence"/>
</dbReference>
<dbReference type="SUPFAM" id="SSF51621">
    <property type="entry name" value="Phosphoenolpyruvate/pyruvate domain"/>
    <property type="match status" value="1"/>
</dbReference>
<evidence type="ECO:0000256" key="2">
    <source>
        <dbReference type="ARBA" id="ARBA00022723"/>
    </source>
</evidence>
<dbReference type="PANTHER" id="PTHR32308:SF0">
    <property type="entry name" value="HPCH_HPAI ALDOLASE_CITRATE LYASE DOMAIN-CONTAINING PROTEIN"/>
    <property type="match status" value="1"/>
</dbReference>
<dbReference type="InterPro" id="IPR040442">
    <property type="entry name" value="Pyrv_kinase-like_dom_sf"/>
</dbReference>
<dbReference type="EMBL" id="QZCW01000006">
    <property type="protein sequence ID" value="MCW5323596.1"/>
    <property type="molecule type" value="Genomic_DNA"/>
</dbReference>
<evidence type="ECO:0000259" key="4">
    <source>
        <dbReference type="Pfam" id="PF03328"/>
    </source>
</evidence>
<feature type="domain" description="HpcH/HpaI aldolase/citrate lyase" evidence="4">
    <location>
        <begin position="16"/>
        <end position="204"/>
    </location>
</feature>
<evidence type="ECO:0000313" key="6">
    <source>
        <dbReference type="Proteomes" id="UP001208935"/>
    </source>
</evidence>
<reference evidence="6" key="1">
    <citation type="submission" date="2023-07" db="EMBL/GenBank/DDBJ databases">
        <title>Verminephrobacter genomes.</title>
        <authorList>
            <person name="Lund M.B."/>
        </authorList>
    </citation>
    <scope>NUCLEOTIDE SEQUENCE [LARGE SCALE GENOMIC DNA]</scope>
    <source>
        <strain evidence="6">AtM5-05</strain>
    </source>
</reference>
<dbReference type="InterPro" id="IPR005000">
    <property type="entry name" value="Aldolase/citrate-lyase_domain"/>
</dbReference>
<comment type="cofactor">
    <cofactor evidence="1">
        <name>Mg(2+)</name>
        <dbReference type="ChEBI" id="CHEBI:18420"/>
    </cofactor>
</comment>
<keyword evidence="5" id="KW-0456">Lyase</keyword>
<dbReference type="PIRSF" id="PIRSF015582">
    <property type="entry name" value="Cit_lyase_B"/>
    <property type="match status" value="1"/>
</dbReference>
<gene>
    <name evidence="5" type="ORF">D5039_21325</name>
</gene>
<protein>
    <submittedName>
        <fullName evidence="5">CoA ester lyase</fullName>
    </submittedName>
</protein>
<sequence length="309" mass="32998">MTRPSMASRRPASLRRSWLFTSGLDEQMQQAALDSRADVLVADLEEFIAPADRPAARPRVAALMVRCRAQGAVAAVRVNRLAGDGLADLRGVMPGGPQVILLPCVECAEEITALAEAIDLFEAELGLPAGTTEIVPTIESALGVVRIQSILAASERISACLLAAEDLTADLGAERGPDGLELNHLRSRFLVECRAAGRVAIDCPFNYRDLQAQAADLGWARRIGLKGKCTVFPEQVAAIHAALTPSPEQLACATETVARFEAARRGGAAAGQPIESPDYHTARRLLARDTEFSAWAAQARTEWPNGEPS</sequence>
<proteinExistence type="predicted"/>
<dbReference type="GO" id="GO:0016829">
    <property type="term" value="F:lyase activity"/>
    <property type="evidence" value="ECO:0007669"/>
    <property type="project" value="UniProtKB-KW"/>
</dbReference>
<evidence type="ECO:0000313" key="5">
    <source>
        <dbReference type="EMBL" id="MCW5323596.1"/>
    </source>
</evidence>
<organism evidence="5 6">
    <name type="scientific">Verminephrobacter aporrectodeae subsp. tuberculatae</name>
    <dbReference type="NCBI Taxonomy" id="1110392"/>
    <lineage>
        <taxon>Bacteria</taxon>
        <taxon>Pseudomonadati</taxon>
        <taxon>Pseudomonadota</taxon>
        <taxon>Betaproteobacteria</taxon>
        <taxon>Burkholderiales</taxon>
        <taxon>Comamonadaceae</taxon>
        <taxon>Verminephrobacter</taxon>
    </lineage>
</organism>
<dbReference type="InterPro" id="IPR015813">
    <property type="entry name" value="Pyrv/PenolPyrv_kinase-like_dom"/>
</dbReference>
<dbReference type="Pfam" id="PF03328">
    <property type="entry name" value="HpcH_HpaI"/>
    <property type="match status" value="1"/>
</dbReference>
<name>A0ABT3KZ18_9BURK</name>
<evidence type="ECO:0000256" key="1">
    <source>
        <dbReference type="ARBA" id="ARBA00001946"/>
    </source>
</evidence>
<keyword evidence="6" id="KW-1185">Reference proteome</keyword>
<comment type="caution">
    <text evidence="5">The sequence shown here is derived from an EMBL/GenBank/DDBJ whole genome shotgun (WGS) entry which is preliminary data.</text>
</comment>
<evidence type="ECO:0000256" key="3">
    <source>
        <dbReference type="ARBA" id="ARBA00022842"/>
    </source>
</evidence>
<dbReference type="InterPro" id="IPR011206">
    <property type="entry name" value="Citrate_lyase_beta/mcl1/mcl2"/>
</dbReference>
<dbReference type="PANTHER" id="PTHR32308">
    <property type="entry name" value="LYASE BETA SUBUNIT, PUTATIVE (AFU_ORTHOLOGUE AFUA_4G13030)-RELATED"/>
    <property type="match status" value="1"/>
</dbReference>
<keyword evidence="3" id="KW-0460">Magnesium</keyword>
<accession>A0ABT3KZ18</accession>
<dbReference type="Gene3D" id="3.20.20.60">
    <property type="entry name" value="Phosphoenolpyruvate-binding domains"/>
    <property type="match status" value="1"/>
</dbReference>